<organism evidence="1 2">
    <name type="scientific">Diphasiastrum complanatum</name>
    <name type="common">Issler's clubmoss</name>
    <name type="synonym">Lycopodium complanatum</name>
    <dbReference type="NCBI Taxonomy" id="34168"/>
    <lineage>
        <taxon>Eukaryota</taxon>
        <taxon>Viridiplantae</taxon>
        <taxon>Streptophyta</taxon>
        <taxon>Embryophyta</taxon>
        <taxon>Tracheophyta</taxon>
        <taxon>Lycopodiopsida</taxon>
        <taxon>Lycopodiales</taxon>
        <taxon>Lycopodiaceae</taxon>
        <taxon>Lycopodioideae</taxon>
        <taxon>Diphasiastrum</taxon>
    </lineage>
</organism>
<accession>A0ACC2DHX2</accession>
<evidence type="ECO:0000313" key="1">
    <source>
        <dbReference type="EMBL" id="KAJ7553833.1"/>
    </source>
</evidence>
<sequence>MEKEGQVVWVVVSLVVATALMLPLLHRLRLSSRRGLRLPPGSMGLFFFGESLSLKCQRMNFYTSREKRYGKVFKTHLFGHPSIVITSPDAAQFVLLEQPARFKQRGLPIIEKLVGDLFFGYQTQRKHARLRKFMHGPLLPETLENSISDIEALATSMLHSWELKTINILEEAKHYALKVAMEYVVGAAPHYEKEELTKACEHLIRGVSSIPVNIPGTHYHKALKDSKKKACALLENIVSWRQLEKRPHGDILGILMDTQDEDGCKLTPNEIHDNVLTLLYLGHDTAAAALTWAVKYLTDNPKLLEDVTAEHETIRQKKTSQDETLMWSDIKDQMPLSIRVIKETLRIANIVEFCYREVVEDVEYKGYLFPKGWRILVAHSAVHSNSEYYTNPGEFNSSRFKIAPKPYTYTPFGNGAHVCLGRELANLELLIFLHHFTLNYRWESIGDTDGSEYAPIHVPKGGFPIAVRRRKSRSMTDGKGS</sequence>
<dbReference type="Proteomes" id="UP001162992">
    <property type="component" value="Chromosome 6"/>
</dbReference>
<name>A0ACC2DHX2_DIPCM</name>
<proteinExistence type="predicted"/>
<reference evidence="2" key="1">
    <citation type="journal article" date="2024" name="Proc. Natl. Acad. Sci. U.S.A.">
        <title>Extraordinary preservation of gene collinearity over three hundred million years revealed in homosporous lycophytes.</title>
        <authorList>
            <person name="Li C."/>
            <person name="Wickell D."/>
            <person name="Kuo L.Y."/>
            <person name="Chen X."/>
            <person name="Nie B."/>
            <person name="Liao X."/>
            <person name="Peng D."/>
            <person name="Ji J."/>
            <person name="Jenkins J."/>
            <person name="Williams M."/>
            <person name="Shu S."/>
            <person name="Plott C."/>
            <person name="Barry K."/>
            <person name="Rajasekar S."/>
            <person name="Grimwood J."/>
            <person name="Han X."/>
            <person name="Sun S."/>
            <person name="Hou Z."/>
            <person name="He W."/>
            <person name="Dai G."/>
            <person name="Sun C."/>
            <person name="Schmutz J."/>
            <person name="Leebens-Mack J.H."/>
            <person name="Li F.W."/>
            <person name="Wang L."/>
        </authorList>
    </citation>
    <scope>NUCLEOTIDE SEQUENCE [LARGE SCALE GENOMIC DNA]</scope>
    <source>
        <strain evidence="2">cv. PW_Plant_1</strain>
    </source>
</reference>
<dbReference type="EMBL" id="CM055097">
    <property type="protein sequence ID" value="KAJ7553833.1"/>
    <property type="molecule type" value="Genomic_DNA"/>
</dbReference>
<gene>
    <name evidence="1" type="ORF">O6H91_06G114900</name>
</gene>
<comment type="caution">
    <text evidence="1">The sequence shown here is derived from an EMBL/GenBank/DDBJ whole genome shotgun (WGS) entry which is preliminary data.</text>
</comment>
<keyword evidence="2" id="KW-1185">Reference proteome</keyword>
<evidence type="ECO:0000313" key="2">
    <source>
        <dbReference type="Proteomes" id="UP001162992"/>
    </source>
</evidence>
<protein>
    <submittedName>
        <fullName evidence="1">Uncharacterized protein</fullName>
    </submittedName>
</protein>